<protein>
    <submittedName>
        <fullName evidence="1">Uncharacterized protein</fullName>
    </submittedName>
</protein>
<proteinExistence type="predicted"/>
<name>A0ACB8R6H7_9AGAM</name>
<keyword evidence="2" id="KW-1185">Reference proteome</keyword>
<dbReference type="EMBL" id="MU276270">
    <property type="protein sequence ID" value="KAI0039724.1"/>
    <property type="molecule type" value="Genomic_DNA"/>
</dbReference>
<dbReference type="Proteomes" id="UP000814033">
    <property type="component" value="Unassembled WGS sequence"/>
</dbReference>
<accession>A0ACB8R6H7</accession>
<organism evidence="1 2">
    <name type="scientific">Auriscalpium vulgare</name>
    <dbReference type="NCBI Taxonomy" id="40419"/>
    <lineage>
        <taxon>Eukaryota</taxon>
        <taxon>Fungi</taxon>
        <taxon>Dikarya</taxon>
        <taxon>Basidiomycota</taxon>
        <taxon>Agaricomycotina</taxon>
        <taxon>Agaricomycetes</taxon>
        <taxon>Russulales</taxon>
        <taxon>Auriscalpiaceae</taxon>
        <taxon>Auriscalpium</taxon>
    </lineage>
</organism>
<evidence type="ECO:0000313" key="1">
    <source>
        <dbReference type="EMBL" id="KAI0039724.1"/>
    </source>
</evidence>
<comment type="caution">
    <text evidence="1">The sequence shown here is derived from an EMBL/GenBank/DDBJ whole genome shotgun (WGS) entry which is preliminary data.</text>
</comment>
<reference evidence="1" key="1">
    <citation type="submission" date="2021-02" db="EMBL/GenBank/DDBJ databases">
        <authorList>
            <consortium name="DOE Joint Genome Institute"/>
            <person name="Ahrendt S."/>
            <person name="Looney B.P."/>
            <person name="Miyauchi S."/>
            <person name="Morin E."/>
            <person name="Drula E."/>
            <person name="Courty P.E."/>
            <person name="Chicoki N."/>
            <person name="Fauchery L."/>
            <person name="Kohler A."/>
            <person name="Kuo A."/>
            <person name="Labutti K."/>
            <person name="Pangilinan J."/>
            <person name="Lipzen A."/>
            <person name="Riley R."/>
            <person name="Andreopoulos W."/>
            <person name="He G."/>
            <person name="Johnson J."/>
            <person name="Barry K.W."/>
            <person name="Grigoriev I.V."/>
            <person name="Nagy L."/>
            <person name="Hibbett D."/>
            <person name="Henrissat B."/>
            <person name="Matheny P.B."/>
            <person name="Labbe J."/>
            <person name="Martin F."/>
        </authorList>
    </citation>
    <scope>NUCLEOTIDE SEQUENCE</scope>
    <source>
        <strain evidence="1">FP105234-sp</strain>
    </source>
</reference>
<reference evidence="1" key="2">
    <citation type="journal article" date="2022" name="New Phytol.">
        <title>Evolutionary transition to the ectomycorrhizal habit in the genomes of a hyperdiverse lineage of mushroom-forming fungi.</title>
        <authorList>
            <person name="Looney B."/>
            <person name="Miyauchi S."/>
            <person name="Morin E."/>
            <person name="Drula E."/>
            <person name="Courty P.E."/>
            <person name="Kohler A."/>
            <person name="Kuo A."/>
            <person name="LaButti K."/>
            <person name="Pangilinan J."/>
            <person name="Lipzen A."/>
            <person name="Riley R."/>
            <person name="Andreopoulos W."/>
            <person name="He G."/>
            <person name="Johnson J."/>
            <person name="Nolan M."/>
            <person name="Tritt A."/>
            <person name="Barry K.W."/>
            <person name="Grigoriev I.V."/>
            <person name="Nagy L.G."/>
            <person name="Hibbett D."/>
            <person name="Henrissat B."/>
            <person name="Matheny P.B."/>
            <person name="Labbe J."/>
            <person name="Martin F.M."/>
        </authorList>
    </citation>
    <scope>NUCLEOTIDE SEQUENCE</scope>
    <source>
        <strain evidence="1">FP105234-sp</strain>
    </source>
</reference>
<evidence type="ECO:0000313" key="2">
    <source>
        <dbReference type="Proteomes" id="UP000814033"/>
    </source>
</evidence>
<gene>
    <name evidence="1" type="ORF">FA95DRAFT_991445</name>
</gene>
<sequence>MEHETMLECRDAATGAMRSSQYLFTKEGASLSQGVLARFVRRCIAYPNAPQQPALPALMLFSNQFSLHMSAVEPFLNSLPAPFKWKIDGPDGPEPARRLRGQYEQPDVFDVLVGLAGERKDTGNKEYALRNHECAVRAYTQGIEALCRAFASAPERILPPFRRLRAVLLANRAAVHLLDHCAEEALRDGRAAEEADPTYVKGYFRQVRAHEMLGETGERRAVLERALGFVYGADLLAVKSALRLDTWEGV</sequence>